<dbReference type="EMBL" id="SETE01000005">
    <property type="protein sequence ID" value="RYM33058.1"/>
    <property type="molecule type" value="Genomic_DNA"/>
</dbReference>
<name>A0A4Q4KJE4_9FLAO</name>
<keyword evidence="2" id="KW-1133">Transmembrane helix</keyword>
<sequence length="201" mass="22837">MTGINLLRGGRPRLLFEVYFIKTIRYVFLADVIFLFCVQQAGGLVLVNDLLLAGLILLIYFTGKIQSKQNRQSLFSVRGKANLPGIGDILNRIKPAFDIRFEIAVVVLALVVFGGFYFAPYLASNAISNWFLESILNIEDTPVFGFIFKIVGFFFMISVIMKVVNAIMTILIGRTKSNNEYPDEKRDDKNDDHFDDYTEIK</sequence>
<dbReference type="RefSeq" id="WP_130094394.1">
    <property type="nucleotide sequence ID" value="NZ_SETE01000005.1"/>
</dbReference>
<feature type="transmembrane region" description="Helical" evidence="2">
    <location>
        <begin position="143"/>
        <end position="164"/>
    </location>
</feature>
<evidence type="ECO:0000313" key="3">
    <source>
        <dbReference type="EMBL" id="RYM33058.1"/>
    </source>
</evidence>
<protein>
    <submittedName>
        <fullName evidence="3">Uncharacterized protein</fullName>
    </submittedName>
</protein>
<keyword evidence="4" id="KW-1185">Reference proteome</keyword>
<feature type="region of interest" description="Disordered" evidence="1">
    <location>
        <begin position="181"/>
        <end position="201"/>
    </location>
</feature>
<organism evidence="3 4">
    <name type="scientific">Brumimicrobium glaciale</name>
    <dbReference type="NCBI Taxonomy" id="200475"/>
    <lineage>
        <taxon>Bacteria</taxon>
        <taxon>Pseudomonadati</taxon>
        <taxon>Bacteroidota</taxon>
        <taxon>Flavobacteriia</taxon>
        <taxon>Flavobacteriales</taxon>
        <taxon>Crocinitomicaceae</taxon>
        <taxon>Brumimicrobium</taxon>
    </lineage>
</organism>
<feature type="transmembrane region" description="Helical" evidence="2">
    <location>
        <begin position="14"/>
        <end position="36"/>
    </location>
</feature>
<gene>
    <name evidence="3" type="ORF">ERX46_13485</name>
</gene>
<dbReference type="Proteomes" id="UP000293952">
    <property type="component" value="Unassembled WGS sequence"/>
</dbReference>
<evidence type="ECO:0000256" key="2">
    <source>
        <dbReference type="SAM" id="Phobius"/>
    </source>
</evidence>
<keyword evidence="2" id="KW-0812">Transmembrane</keyword>
<evidence type="ECO:0000313" key="4">
    <source>
        <dbReference type="Proteomes" id="UP000293952"/>
    </source>
</evidence>
<feature type="compositionally biased region" description="Basic and acidic residues" evidence="1">
    <location>
        <begin position="182"/>
        <end position="201"/>
    </location>
</feature>
<comment type="caution">
    <text evidence="3">The sequence shown here is derived from an EMBL/GenBank/DDBJ whole genome shotgun (WGS) entry which is preliminary data.</text>
</comment>
<reference evidence="3 4" key="1">
    <citation type="submission" date="2019-02" db="EMBL/GenBank/DDBJ databases">
        <title>Genome sequence of the sea-ice species Brumimicrobium glaciale.</title>
        <authorList>
            <person name="Bowman J.P."/>
        </authorList>
    </citation>
    <scope>NUCLEOTIDE SEQUENCE [LARGE SCALE GENOMIC DNA]</scope>
    <source>
        <strain evidence="3 4">IC156</strain>
    </source>
</reference>
<evidence type="ECO:0000256" key="1">
    <source>
        <dbReference type="SAM" id="MobiDB-lite"/>
    </source>
</evidence>
<dbReference type="AlphaFoldDB" id="A0A4Q4KJE4"/>
<feature type="transmembrane region" description="Helical" evidence="2">
    <location>
        <begin position="101"/>
        <end position="123"/>
    </location>
</feature>
<dbReference type="OrthoDB" id="1467241at2"/>
<feature type="transmembrane region" description="Helical" evidence="2">
    <location>
        <begin position="42"/>
        <end position="61"/>
    </location>
</feature>
<keyword evidence="2" id="KW-0472">Membrane</keyword>
<proteinExistence type="predicted"/>
<accession>A0A4Q4KJE4</accession>